<gene>
    <name evidence="1" type="ORF">TVAG_430500</name>
</gene>
<dbReference type="InParanoid" id="A2E376"/>
<dbReference type="RefSeq" id="XP_001325109.1">
    <property type="nucleotide sequence ID" value="XM_001325074.1"/>
</dbReference>
<dbReference type="OrthoDB" id="413746at2759"/>
<organism evidence="1 2">
    <name type="scientific">Trichomonas vaginalis (strain ATCC PRA-98 / G3)</name>
    <dbReference type="NCBI Taxonomy" id="412133"/>
    <lineage>
        <taxon>Eukaryota</taxon>
        <taxon>Metamonada</taxon>
        <taxon>Parabasalia</taxon>
        <taxon>Trichomonadida</taxon>
        <taxon>Trichomonadidae</taxon>
        <taxon>Trichomonas</taxon>
    </lineage>
</organism>
<keyword evidence="2" id="KW-1185">Reference proteome</keyword>
<dbReference type="AlphaFoldDB" id="A2E376"/>
<name>A2E376_TRIV3</name>
<dbReference type="Proteomes" id="UP000001542">
    <property type="component" value="Unassembled WGS sequence"/>
</dbReference>
<reference evidence="1" key="2">
    <citation type="journal article" date="2007" name="Science">
        <title>Draft genome sequence of the sexually transmitted pathogen Trichomonas vaginalis.</title>
        <authorList>
            <person name="Carlton J.M."/>
            <person name="Hirt R.P."/>
            <person name="Silva J.C."/>
            <person name="Delcher A.L."/>
            <person name="Schatz M."/>
            <person name="Zhao Q."/>
            <person name="Wortman J.R."/>
            <person name="Bidwell S.L."/>
            <person name="Alsmark U.C.M."/>
            <person name="Besteiro S."/>
            <person name="Sicheritz-Ponten T."/>
            <person name="Noel C.J."/>
            <person name="Dacks J.B."/>
            <person name="Foster P.G."/>
            <person name="Simillion C."/>
            <person name="Van de Peer Y."/>
            <person name="Miranda-Saavedra D."/>
            <person name="Barton G.J."/>
            <person name="Westrop G.D."/>
            <person name="Mueller S."/>
            <person name="Dessi D."/>
            <person name="Fiori P.L."/>
            <person name="Ren Q."/>
            <person name="Paulsen I."/>
            <person name="Zhang H."/>
            <person name="Bastida-Corcuera F.D."/>
            <person name="Simoes-Barbosa A."/>
            <person name="Brown M.T."/>
            <person name="Hayes R.D."/>
            <person name="Mukherjee M."/>
            <person name="Okumura C.Y."/>
            <person name="Schneider R."/>
            <person name="Smith A.J."/>
            <person name="Vanacova S."/>
            <person name="Villalvazo M."/>
            <person name="Haas B.J."/>
            <person name="Pertea M."/>
            <person name="Feldblyum T.V."/>
            <person name="Utterback T.R."/>
            <person name="Shu C.L."/>
            <person name="Osoegawa K."/>
            <person name="de Jong P.J."/>
            <person name="Hrdy I."/>
            <person name="Horvathova L."/>
            <person name="Zubacova Z."/>
            <person name="Dolezal P."/>
            <person name="Malik S.B."/>
            <person name="Logsdon J.M. Jr."/>
            <person name="Henze K."/>
            <person name="Gupta A."/>
            <person name="Wang C.C."/>
            <person name="Dunne R.L."/>
            <person name="Upcroft J.A."/>
            <person name="Upcroft P."/>
            <person name="White O."/>
            <person name="Salzberg S.L."/>
            <person name="Tang P."/>
            <person name="Chiu C.-H."/>
            <person name="Lee Y.-S."/>
            <person name="Embley T.M."/>
            <person name="Coombs G.H."/>
            <person name="Mottram J.C."/>
            <person name="Tachezy J."/>
            <person name="Fraser-Liggett C.M."/>
            <person name="Johnson P.J."/>
        </authorList>
    </citation>
    <scope>NUCLEOTIDE SEQUENCE [LARGE SCALE GENOMIC DNA]</scope>
    <source>
        <strain evidence="1">G3</strain>
    </source>
</reference>
<dbReference type="KEGG" id="tva:4770855"/>
<protein>
    <submittedName>
        <fullName evidence="1">Uncharacterized protein</fullName>
    </submittedName>
</protein>
<dbReference type="EMBL" id="DS113294">
    <property type="protein sequence ID" value="EAY12886.1"/>
    <property type="molecule type" value="Genomic_DNA"/>
</dbReference>
<proteinExistence type="predicted"/>
<accession>A2E376</accession>
<evidence type="ECO:0000313" key="2">
    <source>
        <dbReference type="Proteomes" id="UP000001542"/>
    </source>
</evidence>
<sequence length="304" mass="35716">MYDIQEISYERCKKCRYKIRNTHSSSTPRDVIIACSIGYPINLEIFVRTLRHSGSKAKCIFLVDSYSYNFITDEIYDSVYECGGQIIPCGYISEMTKSEKQNYIYIICYEFIMANFDKIDRVIIADMYDTAFQGDPFNYQMEDDKLKIVDEYSNFTTEPGMTNKIWIHNFDPKLEIKDEEIYFCTGFIGGKVTIVYRFLTLFLEYMKMGDEFKDQGLFNYLYFSGKLRKYGIEVSPKRTDEFIRHTAGLQLGTFTKIGKVKTYDKKTYASVVHHYYLNPGFVDSIFSHCPNISYDNLFDIYPNE</sequence>
<dbReference type="VEuPathDB" id="TrichDB:TVAG_430500"/>
<evidence type="ECO:0000313" key="1">
    <source>
        <dbReference type="EMBL" id="EAY12886.1"/>
    </source>
</evidence>
<dbReference type="VEuPathDB" id="TrichDB:TVAGG3_1018040"/>
<reference evidence="1" key="1">
    <citation type="submission" date="2006-10" db="EMBL/GenBank/DDBJ databases">
        <authorList>
            <person name="Amadeo P."/>
            <person name="Zhao Q."/>
            <person name="Wortman J."/>
            <person name="Fraser-Liggett C."/>
            <person name="Carlton J."/>
        </authorList>
    </citation>
    <scope>NUCLEOTIDE SEQUENCE</scope>
    <source>
        <strain evidence="1">G3</strain>
    </source>
</reference>